<evidence type="ECO:0000313" key="2">
    <source>
        <dbReference type="EMBL" id="MBB5702332.1"/>
    </source>
</evidence>
<dbReference type="EMBL" id="JACIJG010000007">
    <property type="protein sequence ID" value="MBB5702332.1"/>
    <property type="molecule type" value="Genomic_DNA"/>
</dbReference>
<dbReference type="Pfam" id="PF11158">
    <property type="entry name" value="DUF2938"/>
    <property type="match status" value="1"/>
</dbReference>
<keyword evidence="1" id="KW-0472">Membrane</keyword>
<dbReference type="AlphaFoldDB" id="A0A7W9AXC0"/>
<accession>A0A7W9AXC0</accession>
<keyword evidence="1" id="KW-0812">Transmembrane</keyword>
<reference evidence="2 3" key="1">
    <citation type="submission" date="2020-08" db="EMBL/GenBank/DDBJ databases">
        <title>Genomic Encyclopedia of Type Strains, Phase IV (KMG-IV): sequencing the most valuable type-strain genomes for metagenomic binning, comparative biology and taxonomic classification.</title>
        <authorList>
            <person name="Goeker M."/>
        </authorList>
    </citation>
    <scope>NUCLEOTIDE SEQUENCE [LARGE SCALE GENOMIC DNA]</scope>
    <source>
        <strain evidence="2 3">DSM 26944</strain>
    </source>
</reference>
<comment type="caution">
    <text evidence="2">The sequence shown here is derived from an EMBL/GenBank/DDBJ whole genome shotgun (WGS) entry which is preliminary data.</text>
</comment>
<keyword evidence="3" id="KW-1185">Reference proteome</keyword>
<keyword evidence="1" id="KW-1133">Transmembrane helix</keyword>
<organism evidence="2 3">
    <name type="scientific">Brucella daejeonensis</name>
    <dbReference type="NCBI Taxonomy" id="659015"/>
    <lineage>
        <taxon>Bacteria</taxon>
        <taxon>Pseudomonadati</taxon>
        <taxon>Pseudomonadota</taxon>
        <taxon>Alphaproteobacteria</taxon>
        <taxon>Hyphomicrobiales</taxon>
        <taxon>Brucellaceae</taxon>
        <taxon>Brucella/Ochrobactrum group</taxon>
        <taxon>Brucella</taxon>
    </lineage>
</organism>
<evidence type="ECO:0000313" key="3">
    <source>
        <dbReference type="Proteomes" id="UP000555546"/>
    </source>
</evidence>
<dbReference type="RefSeq" id="WP_183651980.1">
    <property type="nucleotide sequence ID" value="NZ_JACIJG010000007.1"/>
</dbReference>
<feature type="transmembrane region" description="Helical" evidence="1">
    <location>
        <begin position="97"/>
        <end position="115"/>
    </location>
</feature>
<feature type="transmembrane region" description="Helical" evidence="1">
    <location>
        <begin position="136"/>
        <end position="159"/>
    </location>
</feature>
<proteinExistence type="predicted"/>
<name>A0A7W9AXC0_9HYPH</name>
<dbReference type="Proteomes" id="UP000555546">
    <property type="component" value="Unassembled WGS sequence"/>
</dbReference>
<evidence type="ECO:0008006" key="4">
    <source>
        <dbReference type="Google" id="ProtNLM"/>
    </source>
</evidence>
<dbReference type="InterPro" id="IPR021329">
    <property type="entry name" value="DUF2938"/>
</dbReference>
<feature type="transmembrane region" description="Helical" evidence="1">
    <location>
        <begin position="66"/>
        <end position="85"/>
    </location>
</feature>
<gene>
    <name evidence="2" type="ORF">FHS76_002210</name>
</gene>
<sequence length="160" mass="17375">MLVFQVVFIGAGATLVTDIWTVARGWLFGVANMDYGLVGRWFGHMLRGRFMHERIGASPPVQGEKILGWSVHYAIGVLFAAILVATCGLEWMQSPRLLPALVFGLTTVAAPFFIMQPGMGAGIAARKTPKPWVSRGWSVVTHLWFGAGLYLAALVAGLIF</sequence>
<protein>
    <recommendedName>
        <fullName evidence="4">DUF2938 domain-containing protein</fullName>
    </recommendedName>
</protein>
<evidence type="ECO:0000256" key="1">
    <source>
        <dbReference type="SAM" id="Phobius"/>
    </source>
</evidence>